<evidence type="ECO:0000256" key="6">
    <source>
        <dbReference type="ARBA" id="ARBA00022827"/>
    </source>
</evidence>
<name>A0A7K1FK97_9ACTN</name>
<dbReference type="InterPro" id="IPR006231">
    <property type="entry name" value="MQO"/>
</dbReference>
<dbReference type="EC" id="1.1.5.4" evidence="8"/>
<dbReference type="SUPFAM" id="SSF51905">
    <property type="entry name" value="FAD/NAD(P)-binding domain"/>
    <property type="match status" value="1"/>
</dbReference>
<dbReference type="NCBIfam" id="NF003610">
    <property type="entry name" value="PRK05257.3-1"/>
    <property type="match status" value="1"/>
</dbReference>
<dbReference type="RefSeq" id="WP_154768559.1">
    <property type="nucleotide sequence ID" value="NZ_WLYK01000003.1"/>
</dbReference>
<comment type="caution">
    <text evidence="9">The sequence shown here is derived from an EMBL/GenBank/DDBJ whole genome shotgun (WGS) entry which is preliminary data.</text>
</comment>
<dbReference type="GO" id="GO:0008924">
    <property type="term" value="F:L-malate dehydrogenase (quinone) activity"/>
    <property type="evidence" value="ECO:0007669"/>
    <property type="project" value="UniProtKB-UniRule"/>
</dbReference>
<evidence type="ECO:0000256" key="7">
    <source>
        <dbReference type="ARBA" id="ARBA00023002"/>
    </source>
</evidence>
<evidence type="ECO:0000256" key="2">
    <source>
        <dbReference type="ARBA" id="ARBA00001974"/>
    </source>
</evidence>
<dbReference type="PANTHER" id="PTHR43104">
    <property type="entry name" value="L-2-HYDROXYGLUTARATE DEHYDROGENASE, MITOCHONDRIAL"/>
    <property type="match status" value="1"/>
</dbReference>
<dbReference type="Gene3D" id="3.30.9.10">
    <property type="entry name" value="D-Amino Acid Oxidase, subunit A, domain 2"/>
    <property type="match status" value="1"/>
</dbReference>
<dbReference type="NCBIfam" id="NF003605">
    <property type="entry name" value="PRK05257.1-4"/>
    <property type="match status" value="1"/>
</dbReference>
<dbReference type="EMBL" id="WLYK01000003">
    <property type="protein sequence ID" value="MTD14565.1"/>
    <property type="molecule type" value="Genomic_DNA"/>
</dbReference>
<dbReference type="NCBIfam" id="NF003603">
    <property type="entry name" value="PRK05257.1-1"/>
    <property type="match status" value="1"/>
</dbReference>
<dbReference type="GO" id="GO:0047545">
    <property type="term" value="F:(S)-2-hydroxyglutarate dehydrogenase activity"/>
    <property type="evidence" value="ECO:0007669"/>
    <property type="project" value="TreeGrafter"/>
</dbReference>
<dbReference type="Pfam" id="PF06039">
    <property type="entry name" value="Mqo"/>
    <property type="match status" value="1"/>
</dbReference>
<gene>
    <name evidence="8" type="primary">mqo</name>
    <name evidence="9" type="ORF">GIS00_11475</name>
</gene>
<dbReference type="NCBIfam" id="NF009875">
    <property type="entry name" value="PRK13339.1"/>
    <property type="match status" value="1"/>
</dbReference>
<comment type="catalytic activity">
    <reaction evidence="1 8">
        <text>(S)-malate + a quinone = a quinol + oxaloacetate</text>
        <dbReference type="Rhea" id="RHEA:46012"/>
        <dbReference type="ChEBI" id="CHEBI:15589"/>
        <dbReference type="ChEBI" id="CHEBI:16452"/>
        <dbReference type="ChEBI" id="CHEBI:24646"/>
        <dbReference type="ChEBI" id="CHEBI:132124"/>
        <dbReference type="EC" id="1.1.5.4"/>
    </reaction>
</comment>
<keyword evidence="4 8" id="KW-0816">Tricarboxylic acid cycle</keyword>
<reference evidence="9 10" key="1">
    <citation type="submission" date="2019-11" db="EMBL/GenBank/DDBJ databases">
        <authorList>
            <person name="Jiang L.-Q."/>
        </authorList>
    </citation>
    <scope>NUCLEOTIDE SEQUENCE [LARGE SCALE GENOMIC DNA]</scope>
    <source>
        <strain evidence="9 10">YIM 132087</strain>
    </source>
</reference>
<dbReference type="NCBIfam" id="TIGR01320">
    <property type="entry name" value="mal_quin_oxido"/>
    <property type="match status" value="1"/>
</dbReference>
<keyword evidence="5 8" id="KW-0285">Flavoprotein</keyword>
<evidence type="ECO:0000256" key="3">
    <source>
        <dbReference type="ARBA" id="ARBA00005012"/>
    </source>
</evidence>
<evidence type="ECO:0000313" key="10">
    <source>
        <dbReference type="Proteomes" id="UP000460221"/>
    </source>
</evidence>
<dbReference type="InterPro" id="IPR036188">
    <property type="entry name" value="FAD/NAD-bd_sf"/>
</dbReference>
<proteinExistence type="inferred from homology"/>
<dbReference type="NCBIfam" id="NF003606">
    <property type="entry name" value="PRK05257.2-1"/>
    <property type="match status" value="1"/>
</dbReference>
<evidence type="ECO:0000256" key="1">
    <source>
        <dbReference type="ARBA" id="ARBA00001139"/>
    </source>
</evidence>
<evidence type="ECO:0000256" key="5">
    <source>
        <dbReference type="ARBA" id="ARBA00022630"/>
    </source>
</evidence>
<dbReference type="UniPathway" id="UPA00223">
    <property type="reaction ID" value="UER01008"/>
</dbReference>
<keyword evidence="10" id="KW-1185">Reference proteome</keyword>
<comment type="cofactor">
    <cofactor evidence="2 8">
        <name>FAD</name>
        <dbReference type="ChEBI" id="CHEBI:57692"/>
    </cofactor>
</comment>
<dbReference type="Gene3D" id="3.50.50.60">
    <property type="entry name" value="FAD/NAD(P)-binding domain"/>
    <property type="match status" value="1"/>
</dbReference>
<sequence>MTDPGHARPAVDPHVVPAPWVTTTDVVLVGGGIMSATLGTLLSELQPNWSITVLESLDSIAQESSDAWNNAGTGHAALCELNYTPQRPDGSIDVSKALQVNEWFQLSRQLWSSLVDSGRLADPGQFLRPIPHLSLVFGDDVDYLRKRHEALAPHPLFQGMEFSTDPSTLADWMPLVMKGRDPGAPVAATRAEGGTDVNFGQLTRLLFDELTARGTDLRLGQRVTELRRLENGNWGVLAEDTRTGRKTLVSAPFVFLGSGGGALPLLQSSGIPEARGFGGFPVSGQFLRCTDPAIIEQHHAKVYGKAAVGAPPMSVPHLDTRWVDGAPSLLFGPYAGFSPKFLKNGSIFDLPASVRGNNLAPMLDVARGNLDLIKYLVGEVAQTSSGRLGALREFVPTAQSGDWELITAGQRVQIIKKGADGKGTLQFGTEVVSAADGSIAALLGASPGASSAVDIMFTVLRRCFPGRMDAWTSRLTELVPSFGRTLDDDPKLLAELTDWSDRTLQLRSAQTVA</sequence>
<comment type="similarity">
    <text evidence="8">Belongs to the MQO family.</text>
</comment>
<evidence type="ECO:0000256" key="4">
    <source>
        <dbReference type="ARBA" id="ARBA00022532"/>
    </source>
</evidence>
<dbReference type="PANTHER" id="PTHR43104:SF2">
    <property type="entry name" value="L-2-HYDROXYGLUTARATE DEHYDROGENASE, MITOCHONDRIAL"/>
    <property type="match status" value="1"/>
</dbReference>
<organism evidence="9 10">
    <name type="scientific">Nakamurella alba</name>
    <dbReference type="NCBI Taxonomy" id="2665158"/>
    <lineage>
        <taxon>Bacteria</taxon>
        <taxon>Bacillati</taxon>
        <taxon>Actinomycetota</taxon>
        <taxon>Actinomycetes</taxon>
        <taxon>Nakamurellales</taxon>
        <taxon>Nakamurellaceae</taxon>
        <taxon>Nakamurella</taxon>
    </lineage>
</organism>
<accession>A0A7K1FK97</accession>
<comment type="pathway">
    <text evidence="3 8">Carbohydrate metabolism; tricarboxylic acid cycle; oxaloacetate from (S)-malate (quinone route): step 1/1.</text>
</comment>
<dbReference type="NCBIfam" id="NF003611">
    <property type="entry name" value="PRK05257.3-2"/>
    <property type="match status" value="1"/>
</dbReference>
<evidence type="ECO:0000256" key="8">
    <source>
        <dbReference type="HAMAP-Rule" id="MF_00212"/>
    </source>
</evidence>
<dbReference type="AlphaFoldDB" id="A0A7K1FK97"/>
<keyword evidence="6 8" id="KW-0274">FAD</keyword>
<evidence type="ECO:0000313" key="9">
    <source>
        <dbReference type="EMBL" id="MTD14565.1"/>
    </source>
</evidence>
<keyword evidence="7 8" id="KW-0560">Oxidoreductase</keyword>
<protein>
    <recommendedName>
        <fullName evidence="8">Probable malate:quinone oxidoreductase</fullName>
        <ecNumber evidence="8">1.1.5.4</ecNumber>
    </recommendedName>
    <alternativeName>
        <fullName evidence="8">MQO</fullName>
    </alternativeName>
    <alternativeName>
        <fullName evidence="8">Malate dehydrogenase [quinone]</fullName>
    </alternativeName>
</protein>
<dbReference type="HAMAP" id="MF_00212">
    <property type="entry name" value="MQO"/>
    <property type="match status" value="1"/>
</dbReference>
<dbReference type="Proteomes" id="UP000460221">
    <property type="component" value="Unassembled WGS sequence"/>
</dbReference>
<dbReference type="GO" id="GO:0006099">
    <property type="term" value="P:tricarboxylic acid cycle"/>
    <property type="evidence" value="ECO:0007669"/>
    <property type="project" value="UniProtKB-UniRule"/>
</dbReference>